<dbReference type="SUPFAM" id="SSF53335">
    <property type="entry name" value="S-adenosyl-L-methionine-dependent methyltransferases"/>
    <property type="match status" value="1"/>
</dbReference>
<dbReference type="OrthoDB" id="9811589at2"/>
<evidence type="ECO:0000256" key="2">
    <source>
        <dbReference type="ARBA" id="ARBA00022679"/>
    </source>
</evidence>
<evidence type="ECO:0000256" key="3">
    <source>
        <dbReference type="ARBA" id="ARBA00022691"/>
    </source>
</evidence>
<dbReference type="EMBL" id="VNJK01000001">
    <property type="protein sequence ID" value="TVX94388.1"/>
    <property type="molecule type" value="Genomic_DNA"/>
</dbReference>
<dbReference type="CDD" id="cd02440">
    <property type="entry name" value="AdoMet_MTases"/>
    <property type="match status" value="1"/>
</dbReference>
<keyword evidence="3" id="KW-0949">S-adenosyl-L-methionine</keyword>
<comment type="caution">
    <text evidence="5">The sequence shown here is derived from an EMBL/GenBank/DDBJ whole genome shotgun (WGS) entry which is preliminary data.</text>
</comment>
<sequence>MFDKSAQLYDVIYSFKDYEQEAEQIRDYIHSRHSGVRTVLDVACGTGRHVEYLNRAYRVDGIDLNKEFVALAQHRNPDSSFWCEDMTQFDVGRKYDVVMCFFSSIAYAKTLDAVVRTVQQFSNHLEDGGLILIEPWFTPEVWQPGFVSMIQHQTEEYQICRMTHADTEHGLSILNFEYLIGSKTGIEHRKERHELGLFGQEELTQAFEALGMKVEYDPVGLIGRGMYVLRLAR</sequence>
<evidence type="ECO:0000259" key="4">
    <source>
        <dbReference type="Pfam" id="PF13649"/>
    </source>
</evidence>
<feature type="domain" description="Methyltransferase" evidence="4">
    <location>
        <begin position="39"/>
        <end position="129"/>
    </location>
</feature>
<dbReference type="PANTHER" id="PTHR43464">
    <property type="entry name" value="METHYLTRANSFERASE"/>
    <property type="match status" value="1"/>
</dbReference>
<dbReference type="Gene3D" id="3.40.50.150">
    <property type="entry name" value="Vaccinia Virus protein VP39"/>
    <property type="match status" value="1"/>
</dbReference>
<dbReference type="PANTHER" id="PTHR43464:SF19">
    <property type="entry name" value="UBIQUINONE BIOSYNTHESIS O-METHYLTRANSFERASE, MITOCHONDRIAL"/>
    <property type="match status" value="1"/>
</dbReference>
<dbReference type="Gene3D" id="2.20.130.10">
    <property type="entry name" value="CAC2371-like domains"/>
    <property type="match status" value="1"/>
</dbReference>
<keyword evidence="1 5" id="KW-0489">Methyltransferase</keyword>
<evidence type="ECO:0000256" key="1">
    <source>
        <dbReference type="ARBA" id="ARBA00022603"/>
    </source>
</evidence>
<dbReference type="Proteomes" id="UP000318102">
    <property type="component" value="Unassembled WGS sequence"/>
</dbReference>
<gene>
    <name evidence="5" type="ORF">FPZ44_15805</name>
</gene>
<organism evidence="5 6">
    <name type="scientific">Paenibacillus agilis</name>
    <dbReference type="NCBI Taxonomy" id="3020863"/>
    <lineage>
        <taxon>Bacteria</taxon>
        <taxon>Bacillati</taxon>
        <taxon>Bacillota</taxon>
        <taxon>Bacilli</taxon>
        <taxon>Bacillales</taxon>
        <taxon>Paenibacillaceae</taxon>
        <taxon>Paenibacillus</taxon>
    </lineage>
</organism>
<dbReference type="InterPro" id="IPR041698">
    <property type="entry name" value="Methyltransf_25"/>
</dbReference>
<evidence type="ECO:0000313" key="5">
    <source>
        <dbReference type="EMBL" id="TVX94388.1"/>
    </source>
</evidence>
<accession>A0A559J3B9</accession>
<dbReference type="RefSeq" id="WP_144991492.1">
    <property type="nucleotide sequence ID" value="NZ_VNJK01000001.1"/>
</dbReference>
<proteinExistence type="predicted"/>
<keyword evidence="2" id="KW-0808">Transferase</keyword>
<evidence type="ECO:0000313" key="6">
    <source>
        <dbReference type="Proteomes" id="UP000318102"/>
    </source>
</evidence>
<dbReference type="GO" id="GO:0008168">
    <property type="term" value="F:methyltransferase activity"/>
    <property type="evidence" value="ECO:0007669"/>
    <property type="project" value="UniProtKB-KW"/>
</dbReference>
<name>A0A559J3B9_9BACL</name>
<dbReference type="InterPro" id="IPR029063">
    <property type="entry name" value="SAM-dependent_MTases_sf"/>
</dbReference>
<dbReference type="Pfam" id="PF13649">
    <property type="entry name" value="Methyltransf_25"/>
    <property type="match status" value="1"/>
</dbReference>
<dbReference type="AlphaFoldDB" id="A0A559J3B9"/>
<dbReference type="GO" id="GO:0032259">
    <property type="term" value="P:methylation"/>
    <property type="evidence" value="ECO:0007669"/>
    <property type="project" value="UniProtKB-KW"/>
</dbReference>
<protein>
    <submittedName>
        <fullName evidence="5">Class I SAM-dependent methyltransferase</fullName>
    </submittedName>
</protein>
<reference evidence="5 6" key="1">
    <citation type="submission" date="2019-07" db="EMBL/GenBank/DDBJ databases">
        <authorList>
            <person name="Kim J."/>
        </authorList>
    </citation>
    <scope>NUCLEOTIDE SEQUENCE [LARGE SCALE GENOMIC DNA]</scope>
    <source>
        <strain evidence="5 6">N4</strain>
    </source>
</reference>
<keyword evidence="6" id="KW-1185">Reference proteome</keyword>